<comment type="caution">
    <text evidence="1">The sequence shown here is derived from an EMBL/GenBank/DDBJ whole genome shotgun (WGS) entry which is preliminary data.</text>
</comment>
<name>A0A5J4WWP5_9EUKA</name>
<dbReference type="Proteomes" id="UP000324800">
    <property type="component" value="Unassembled WGS sequence"/>
</dbReference>
<feature type="non-terminal residue" evidence="1">
    <location>
        <position position="1"/>
    </location>
</feature>
<sequence length="196" mass="22415">VCDRISQLRESIPVSTSATQSSSSSSTSTSSAVQQSLLQFNLDDQLRTLKQKFTAMLMRGIYTLEAEISRAMKDEGSRHLSEIIIIVMDRFQYDAKIMIRRLTLDILHLALDPPFIKEGMLHLQKTKLASASQRIPASLSSLFKIDLIMEDVLYDLAEKHYTHRLHGKLQDQPEVPNVRPIGRYNDVDEDLLWTFH</sequence>
<protein>
    <submittedName>
        <fullName evidence="1">Uncharacterized protein</fullName>
    </submittedName>
</protein>
<dbReference type="AlphaFoldDB" id="A0A5J4WWP5"/>
<accession>A0A5J4WWP5</accession>
<gene>
    <name evidence="1" type="ORF">EZS28_005114</name>
</gene>
<dbReference type="EMBL" id="SNRW01000769">
    <property type="protein sequence ID" value="KAA6399361.1"/>
    <property type="molecule type" value="Genomic_DNA"/>
</dbReference>
<evidence type="ECO:0000313" key="2">
    <source>
        <dbReference type="Proteomes" id="UP000324800"/>
    </source>
</evidence>
<organism evidence="1 2">
    <name type="scientific">Streblomastix strix</name>
    <dbReference type="NCBI Taxonomy" id="222440"/>
    <lineage>
        <taxon>Eukaryota</taxon>
        <taxon>Metamonada</taxon>
        <taxon>Preaxostyla</taxon>
        <taxon>Oxymonadida</taxon>
        <taxon>Streblomastigidae</taxon>
        <taxon>Streblomastix</taxon>
    </lineage>
</organism>
<reference evidence="1 2" key="1">
    <citation type="submission" date="2019-03" db="EMBL/GenBank/DDBJ databases">
        <title>Single cell metagenomics reveals metabolic interactions within the superorganism composed of flagellate Streblomastix strix and complex community of Bacteroidetes bacteria on its surface.</title>
        <authorList>
            <person name="Treitli S.C."/>
            <person name="Kolisko M."/>
            <person name="Husnik F."/>
            <person name="Keeling P."/>
            <person name="Hampl V."/>
        </authorList>
    </citation>
    <scope>NUCLEOTIDE SEQUENCE [LARGE SCALE GENOMIC DNA]</scope>
    <source>
        <strain evidence="1">ST1C</strain>
    </source>
</reference>
<evidence type="ECO:0000313" key="1">
    <source>
        <dbReference type="EMBL" id="KAA6399361.1"/>
    </source>
</evidence>
<proteinExistence type="predicted"/>